<name>A0AB34JY16_PRYPA</name>
<evidence type="ECO:0000256" key="13">
    <source>
        <dbReference type="PIRSR" id="PIRSR601834-1"/>
    </source>
</evidence>
<keyword evidence="10" id="KW-0496">Mitochondrion</keyword>
<evidence type="ECO:0000256" key="5">
    <source>
        <dbReference type="ARBA" id="ARBA00022630"/>
    </source>
</evidence>
<dbReference type="Pfam" id="PF00970">
    <property type="entry name" value="FAD_binding_6"/>
    <property type="match status" value="1"/>
</dbReference>
<feature type="binding site" evidence="13">
    <location>
        <position position="171"/>
    </location>
    <ligand>
        <name>FAD</name>
        <dbReference type="ChEBI" id="CHEBI:57692"/>
    </ligand>
</feature>
<dbReference type="InterPro" id="IPR001709">
    <property type="entry name" value="Flavoprot_Pyr_Nucl_cyt_Rdtase"/>
</dbReference>
<dbReference type="Gene3D" id="2.40.30.10">
    <property type="entry name" value="Translation factors"/>
    <property type="match status" value="1"/>
</dbReference>
<dbReference type="GO" id="GO:1990904">
    <property type="term" value="C:ribonucleoprotein complex"/>
    <property type="evidence" value="ECO:0007669"/>
    <property type="project" value="UniProtKB-KW"/>
</dbReference>
<dbReference type="PRINTS" id="PR00406">
    <property type="entry name" value="CYTB5RDTASE"/>
</dbReference>
<evidence type="ECO:0000313" key="18">
    <source>
        <dbReference type="Proteomes" id="UP001515480"/>
    </source>
</evidence>
<dbReference type="InterPro" id="IPR053708">
    <property type="entry name" value="Ribosomal_LSU_eL42"/>
</dbReference>
<comment type="subcellular location">
    <subcellularLocation>
        <location evidence="2">Mitochondrion</location>
    </subcellularLocation>
</comment>
<dbReference type="InterPro" id="IPR017938">
    <property type="entry name" value="Riboflavin_synthase-like_b-brl"/>
</dbReference>
<evidence type="ECO:0000256" key="15">
    <source>
        <dbReference type="RuleBase" id="RU361226"/>
    </source>
</evidence>
<dbReference type="PROSITE" id="PS51384">
    <property type="entry name" value="FAD_FR"/>
    <property type="match status" value="1"/>
</dbReference>
<dbReference type="GO" id="GO:0006412">
    <property type="term" value="P:translation"/>
    <property type="evidence" value="ECO:0007669"/>
    <property type="project" value="InterPro"/>
</dbReference>
<evidence type="ECO:0000256" key="4">
    <source>
        <dbReference type="ARBA" id="ARBA00009364"/>
    </source>
</evidence>
<feature type="binding site" evidence="13">
    <location>
        <position position="170"/>
    </location>
    <ligand>
        <name>FAD</name>
        <dbReference type="ChEBI" id="CHEBI:57692"/>
    </ligand>
</feature>
<dbReference type="EMBL" id="JBGBPQ010000004">
    <property type="protein sequence ID" value="KAL1525601.1"/>
    <property type="molecule type" value="Genomic_DNA"/>
</dbReference>
<comment type="catalytic activity">
    <reaction evidence="12 15">
        <text>2 Fe(III)-[cytochrome b5] + NADH = 2 Fe(II)-[cytochrome b5] + NAD(+) + H(+)</text>
        <dbReference type="Rhea" id="RHEA:46680"/>
        <dbReference type="Rhea" id="RHEA-COMP:10438"/>
        <dbReference type="Rhea" id="RHEA-COMP:10439"/>
        <dbReference type="ChEBI" id="CHEBI:15378"/>
        <dbReference type="ChEBI" id="CHEBI:29033"/>
        <dbReference type="ChEBI" id="CHEBI:29034"/>
        <dbReference type="ChEBI" id="CHEBI:57540"/>
        <dbReference type="ChEBI" id="CHEBI:57945"/>
        <dbReference type="EC" id="1.6.2.2"/>
    </reaction>
</comment>
<dbReference type="CDD" id="cd06183">
    <property type="entry name" value="cyt_b5_reduct_like"/>
    <property type="match status" value="1"/>
</dbReference>
<evidence type="ECO:0000313" key="17">
    <source>
        <dbReference type="EMBL" id="KAL1525601.1"/>
    </source>
</evidence>
<feature type="binding site" evidence="13">
    <location>
        <position position="193"/>
    </location>
    <ligand>
        <name>FAD</name>
        <dbReference type="ChEBI" id="CHEBI:57692"/>
    </ligand>
</feature>
<dbReference type="InterPro" id="IPR001433">
    <property type="entry name" value="OxRdtase_FAD/NAD-bd"/>
</dbReference>
<comment type="similarity">
    <text evidence="4 14">Belongs to the eukaryotic ribosomal protein eL42 family.</text>
</comment>
<keyword evidence="18" id="KW-1185">Reference proteome</keyword>
<evidence type="ECO:0000256" key="11">
    <source>
        <dbReference type="ARBA" id="ARBA00023274"/>
    </source>
</evidence>
<evidence type="ECO:0000256" key="12">
    <source>
        <dbReference type="ARBA" id="ARBA00047682"/>
    </source>
</evidence>
<reference evidence="17 18" key="1">
    <citation type="journal article" date="2024" name="Science">
        <title>Giant polyketide synthase enzymes in the biosynthesis of giant marine polyether toxins.</title>
        <authorList>
            <person name="Fallon T.R."/>
            <person name="Shende V.V."/>
            <person name="Wierzbicki I.H."/>
            <person name="Pendleton A.L."/>
            <person name="Watervoot N.F."/>
            <person name="Auber R.P."/>
            <person name="Gonzalez D.J."/>
            <person name="Wisecaver J.H."/>
            <person name="Moore B.S."/>
        </authorList>
    </citation>
    <scope>NUCLEOTIDE SEQUENCE [LARGE SCALE GENOMIC DNA]</scope>
    <source>
        <strain evidence="17 18">12B1</strain>
    </source>
</reference>
<dbReference type="EC" id="1.6.2.2" evidence="15"/>
<dbReference type="PANTHER" id="PTHR19370">
    <property type="entry name" value="NADH-CYTOCHROME B5 REDUCTASE"/>
    <property type="match status" value="1"/>
</dbReference>
<evidence type="ECO:0000256" key="7">
    <source>
        <dbReference type="ARBA" id="ARBA00022980"/>
    </source>
</evidence>
<dbReference type="FunFam" id="3.40.50.80:FF:000009">
    <property type="entry name" value="NADH-cytochrome b5 reductase"/>
    <property type="match status" value="1"/>
</dbReference>
<feature type="domain" description="FAD-binding FR-type" evidence="16">
    <location>
        <begin position="111"/>
        <end position="219"/>
    </location>
</feature>
<feature type="binding site" evidence="13">
    <location>
        <position position="236"/>
    </location>
    <ligand>
        <name>FAD</name>
        <dbReference type="ChEBI" id="CHEBI:57692"/>
    </ligand>
</feature>
<evidence type="ECO:0000256" key="9">
    <source>
        <dbReference type="ARBA" id="ARBA00023027"/>
    </source>
</evidence>
<dbReference type="Proteomes" id="UP001515480">
    <property type="component" value="Unassembled WGS sequence"/>
</dbReference>
<dbReference type="GO" id="GO:0090524">
    <property type="term" value="F:cytochrome-b5 reductase activity, acting on NADH"/>
    <property type="evidence" value="ECO:0007669"/>
    <property type="project" value="UniProtKB-EC"/>
</dbReference>
<keyword evidence="8 15" id="KW-0560">Oxidoreductase</keyword>
<dbReference type="GO" id="GO:0005840">
    <property type="term" value="C:ribosome"/>
    <property type="evidence" value="ECO:0007669"/>
    <property type="project" value="UniProtKB-KW"/>
</dbReference>
<feature type="binding site" evidence="13">
    <location>
        <position position="172"/>
    </location>
    <ligand>
        <name>FAD</name>
        <dbReference type="ChEBI" id="CHEBI:57692"/>
    </ligand>
</feature>
<gene>
    <name evidence="17" type="ORF">AB1Y20_020455</name>
</gene>
<dbReference type="PANTHER" id="PTHR19370:SF171">
    <property type="entry name" value="NADH-CYTOCHROME B5 REDUCTASE 2"/>
    <property type="match status" value="1"/>
</dbReference>
<dbReference type="InterPro" id="IPR000552">
    <property type="entry name" value="Ribosomal_eL44"/>
</dbReference>
<organism evidence="17 18">
    <name type="scientific">Prymnesium parvum</name>
    <name type="common">Toxic golden alga</name>
    <dbReference type="NCBI Taxonomy" id="97485"/>
    <lineage>
        <taxon>Eukaryota</taxon>
        <taxon>Haptista</taxon>
        <taxon>Haptophyta</taxon>
        <taxon>Prymnesiophyceae</taxon>
        <taxon>Prymnesiales</taxon>
        <taxon>Prymnesiaceae</taxon>
        <taxon>Prymnesium</taxon>
    </lineage>
</organism>
<dbReference type="PRINTS" id="PR00371">
    <property type="entry name" value="FPNCR"/>
</dbReference>
<keyword evidence="9 15" id="KW-0520">NAD</keyword>
<dbReference type="GO" id="GO:0005739">
    <property type="term" value="C:mitochondrion"/>
    <property type="evidence" value="ECO:0007669"/>
    <property type="project" value="UniProtKB-SubCell"/>
</dbReference>
<dbReference type="Gene3D" id="3.40.50.80">
    <property type="entry name" value="Nucleotide-binding domain of ferredoxin-NADP reductase (FNR) module"/>
    <property type="match status" value="1"/>
</dbReference>
<dbReference type="InterPro" id="IPR011332">
    <property type="entry name" value="Ribosomal_zn-bd"/>
</dbReference>
<feature type="binding site" evidence="13">
    <location>
        <position position="195"/>
    </location>
    <ligand>
        <name>FAD</name>
        <dbReference type="ChEBI" id="CHEBI:57692"/>
    </ligand>
</feature>
<evidence type="ECO:0000256" key="10">
    <source>
        <dbReference type="ARBA" id="ARBA00023128"/>
    </source>
</evidence>
<evidence type="ECO:0000256" key="14">
    <source>
        <dbReference type="RuleBase" id="RU000666"/>
    </source>
</evidence>
<evidence type="ECO:0000259" key="16">
    <source>
        <dbReference type="PROSITE" id="PS51384"/>
    </source>
</evidence>
<dbReference type="InterPro" id="IPR001834">
    <property type="entry name" value="CBR-like"/>
</dbReference>
<dbReference type="InterPro" id="IPR008333">
    <property type="entry name" value="Cbr1-like_FAD-bd_dom"/>
</dbReference>
<comment type="cofactor">
    <cofactor evidence="1 13 15">
        <name>FAD</name>
        <dbReference type="ChEBI" id="CHEBI:57692"/>
    </cofactor>
</comment>
<keyword evidence="11 14" id="KW-0687">Ribonucleoprotein</keyword>
<evidence type="ECO:0000256" key="2">
    <source>
        <dbReference type="ARBA" id="ARBA00004173"/>
    </source>
</evidence>
<dbReference type="Pfam" id="PF00935">
    <property type="entry name" value="Ribosomal_L44"/>
    <property type="match status" value="1"/>
</dbReference>
<dbReference type="Gene3D" id="3.10.450.80">
    <property type="match status" value="1"/>
</dbReference>
<dbReference type="SUPFAM" id="SSF52343">
    <property type="entry name" value="Ferredoxin reductase-like, C-terminal NADP-linked domain"/>
    <property type="match status" value="1"/>
</dbReference>
<accession>A0AB34JY16</accession>
<dbReference type="SUPFAM" id="SSF63380">
    <property type="entry name" value="Riboflavin synthase domain-like"/>
    <property type="match status" value="1"/>
</dbReference>
<dbReference type="InterPro" id="IPR017927">
    <property type="entry name" value="FAD-bd_FR_type"/>
</dbReference>
<dbReference type="AlphaFoldDB" id="A0AB34JY16"/>
<dbReference type="Pfam" id="PF00175">
    <property type="entry name" value="NAD_binding_1"/>
    <property type="match status" value="1"/>
</dbReference>
<proteinExistence type="inferred from homology"/>
<dbReference type="InterPro" id="IPR039261">
    <property type="entry name" value="FNR_nucleotide-bd"/>
</dbReference>
<dbReference type="SUPFAM" id="SSF57829">
    <property type="entry name" value="Zn-binding ribosomal proteins"/>
    <property type="match status" value="1"/>
</dbReference>
<dbReference type="PROSITE" id="PS01172">
    <property type="entry name" value="RIBOSOMAL_L44E"/>
    <property type="match status" value="1"/>
</dbReference>
<feature type="binding site" evidence="13">
    <location>
        <position position="185"/>
    </location>
    <ligand>
        <name>FAD</name>
        <dbReference type="ChEBI" id="CHEBI:57692"/>
    </ligand>
</feature>
<protein>
    <recommendedName>
        <fullName evidence="15">NADH-cytochrome b5 reductase</fullName>
        <ecNumber evidence="15">1.6.2.2</ecNumber>
    </recommendedName>
</protein>
<evidence type="ECO:0000256" key="6">
    <source>
        <dbReference type="ARBA" id="ARBA00022827"/>
    </source>
</evidence>
<feature type="binding site" evidence="13">
    <location>
        <position position="194"/>
    </location>
    <ligand>
        <name>FAD</name>
        <dbReference type="ChEBI" id="CHEBI:57692"/>
    </ligand>
</feature>
<feature type="binding site" evidence="13">
    <location>
        <position position="187"/>
    </location>
    <ligand>
        <name>FAD</name>
        <dbReference type="ChEBI" id="CHEBI:57692"/>
    </ligand>
</feature>
<dbReference type="GO" id="GO:0003735">
    <property type="term" value="F:structural constituent of ribosome"/>
    <property type="evidence" value="ECO:0007669"/>
    <property type="project" value="InterPro"/>
</dbReference>
<keyword evidence="5 13" id="KW-0285">Flavoprotein</keyword>
<comment type="caution">
    <text evidence="17">The sequence shown here is derived from an EMBL/GenBank/DDBJ whole genome shotgun (WGS) entry which is preliminary data.</text>
</comment>
<keyword evidence="6 13" id="KW-0274">FAD</keyword>
<keyword evidence="7 14" id="KW-0689">Ribosomal protein</keyword>
<sequence length="366" mass="39940">MSRCPSVAHASVDRCRQAPAKTTKKITLRLTCTNCKSVRLKPIKRSKHFEICDKKPKGKQMFARLRLGVRHAPVAAAGLAAFGAASATECSWMSIDSMYELLSPPAALSPAEWRPLKVFSVEQLTHNTKRLRFTFPDVHAAAGMEVASCLVTRAFIGKLKEDGTRGVVVRPYTPSHTTVGYLELVIKEYPEGKMSKHIASLKVGDTLEFKGPIPKFSYITNAFSHVGMVAGGSGITPMLQVAERILDNPHDDTQEVSLVFANVTEDDILLRDKIDEMRAAHPDQFKVTYVLDSPPPGWDGPSGLLSPEILRESLPPPGIVTKILVCGPPGMVAAVCGPKANNEKDQGEVCGHLRTLGFTSEHVFKF</sequence>
<evidence type="ECO:0000256" key="3">
    <source>
        <dbReference type="ARBA" id="ARBA00006105"/>
    </source>
</evidence>
<comment type="similarity">
    <text evidence="3 15">Belongs to the flavoprotein pyridine nucleotide cytochrome reductase family.</text>
</comment>
<evidence type="ECO:0000256" key="8">
    <source>
        <dbReference type="ARBA" id="ARBA00023002"/>
    </source>
</evidence>
<evidence type="ECO:0000256" key="1">
    <source>
        <dbReference type="ARBA" id="ARBA00001974"/>
    </source>
</evidence>